<organism evidence="2 3">
    <name type="scientific">Paenibacillus silagei</name>
    <dbReference type="NCBI Taxonomy" id="1670801"/>
    <lineage>
        <taxon>Bacteria</taxon>
        <taxon>Bacillati</taxon>
        <taxon>Bacillota</taxon>
        <taxon>Bacilli</taxon>
        <taxon>Bacillales</taxon>
        <taxon>Paenibacillaceae</taxon>
        <taxon>Paenibacillus</taxon>
    </lineage>
</organism>
<dbReference type="Proteomes" id="UP000773462">
    <property type="component" value="Unassembled WGS sequence"/>
</dbReference>
<accession>A0ABS4P0D0</accession>
<dbReference type="EMBL" id="JAGGLV010000023">
    <property type="protein sequence ID" value="MBP2115134.1"/>
    <property type="molecule type" value="Genomic_DNA"/>
</dbReference>
<evidence type="ECO:0000256" key="1">
    <source>
        <dbReference type="SAM" id="Phobius"/>
    </source>
</evidence>
<gene>
    <name evidence="2" type="ORF">J2Z70_005319</name>
</gene>
<keyword evidence="3" id="KW-1185">Reference proteome</keyword>
<evidence type="ECO:0000313" key="3">
    <source>
        <dbReference type="Proteomes" id="UP000773462"/>
    </source>
</evidence>
<dbReference type="RefSeq" id="WP_036724996.1">
    <property type="nucleotide sequence ID" value="NZ_JAGGLV010000023.1"/>
</dbReference>
<keyword evidence="1" id="KW-1133">Transmembrane helix</keyword>
<feature type="transmembrane region" description="Helical" evidence="1">
    <location>
        <begin position="21"/>
        <end position="39"/>
    </location>
</feature>
<feature type="transmembrane region" description="Helical" evidence="1">
    <location>
        <begin position="150"/>
        <end position="168"/>
    </location>
</feature>
<sequence>MKERLDVMTAKKMSLYTSGMWVSLLIGLLYVGIGILMPIDPAEKYRGTEFYEQIAAHPFIPHLWRYIFVAIGFLSIYWISAAVSTLRSKSYEWEGFYKWVTIVGYGGAGLLSLEWMREIFIMKVMTLYSTGNEMYRVALEVAAFPLDPDFIWMFGGFGLWYLVTSLLAKRNQVFSSKLNILGIIVGLDLIITMVFAMTDTIIYFDGGQMTVMQITALLGGIMGAVYHIWMFFDMRKNQAQFEKSMTTLLEQKKSAA</sequence>
<proteinExistence type="predicted"/>
<reference evidence="2 3" key="1">
    <citation type="submission" date="2021-03" db="EMBL/GenBank/DDBJ databases">
        <title>Genomic Encyclopedia of Type Strains, Phase IV (KMG-IV): sequencing the most valuable type-strain genomes for metagenomic binning, comparative biology and taxonomic classification.</title>
        <authorList>
            <person name="Goeker M."/>
        </authorList>
    </citation>
    <scope>NUCLEOTIDE SEQUENCE [LARGE SCALE GENOMIC DNA]</scope>
    <source>
        <strain evidence="2 3">DSM 101953</strain>
    </source>
</reference>
<protein>
    <submittedName>
        <fullName evidence="2">MFS family permease</fullName>
    </submittedName>
</protein>
<feature type="transmembrane region" description="Helical" evidence="1">
    <location>
        <begin position="63"/>
        <end position="84"/>
    </location>
</feature>
<keyword evidence="1" id="KW-0472">Membrane</keyword>
<evidence type="ECO:0000313" key="2">
    <source>
        <dbReference type="EMBL" id="MBP2115134.1"/>
    </source>
</evidence>
<feature type="transmembrane region" description="Helical" evidence="1">
    <location>
        <begin position="96"/>
        <end position="116"/>
    </location>
</feature>
<name>A0ABS4P0D0_9BACL</name>
<keyword evidence="1" id="KW-0812">Transmembrane</keyword>
<comment type="caution">
    <text evidence="2">The sequence shown here is derived from an EMBL/GenBank/DDBJ whole genome shotgun (WGS) entry which is preliminary data.</text>
</comment>
<feature type="transmembrane region" description="Helical" evidence="1">
    <location>
        <begin position="180"/>
        <end position="204"/>
    </location>
</feature>
<feature type="transmembrane region" description="Helical" evidence="1">
    <location>
        <begin position="210"/>
        <end position="232"/>
    </location>
</feature>